<dbReference type="Gramene" id="OB08G17360.1">
    <property type="protein sequence ID" value="OB08G17360.1"/>
    <property type="gene ID" value="OB08G17360"/>
</dbReference>
<dbReference type="eggNOG" id="KOG3495">
    <property type="taxonomic scope" value="Eukaryota"/>
</dbReference>
<dbReference type="Gene3D" id="1.10.1620.20">
    <property type="entry name" value="ATP synthase, F1 complex, epsilon subunit superfamily, mitochondrial"/>
    <property type="match status" value="1"/>
</dbReference>
<dbReference type="PANTHER" id="PTHR12448">
    <property type="entry name" value="ATP SYNTHASE EPSILON CHAIN, MITOCHONDRIAL"/>
    <property type="match status" value="1"/>
</dbReference>
<evidence type="ECO:0000256" key="1">
    <source>
        <dbReference type="ARBA" id="ARBA00009502"/>
    </source>
</evidence>
<evidence type="ECO:0000313" key="3">
    <source>
        <dbReference type="Proteomes" id="UP000006038"/>
    </source>
</evidence>
<organism evidence="2">
    <name type="scientific">Oryza brachyantha</name>
    <name type="common">malo sina</name>
    <dbReference type="NCBI Taxonomy" id="4533"/>
    <lineage>
        <taxon>Eukaryota</taxon>
        <taxon>Viridiplantae</taxon>
        <taxon>Streptophyta</taxon>
        <taxon>Embryophyta</taxon>
        <taxon>Tracheophyta</taxon>
        <taxon>Spermatophyta</taxon>
        <taxon>Magnoliopsida</taxon>
        <taxon>Liliopsida</taxon>
        <taxon>Poales</taxon>
        <taxon>Poaceae</taxon>
        <taxon>BOP clade</taxon>
        <taxon>Oryzoideae</taxon>
        <taxon>Oryzeae</taxon>
        <taxon>Oryzinae</taxon>
        <taxon>Oryza</taxon>
    </lineage>
</organism>
<dbReference type="AlphaFoldDB" id="J3MRK7"/>
<dbReference type="InterPro" id="IPR036742">
    <property type="entry name" value="ATP_synth_F1_esu_sf_mt"/>
</dbReference>
<keyword evidence="3" id="KW-1185">Reference proteome</keyword>
<dbReference type="Pfam" id="PF04627">
    <property type="entry name" value="ATP-synt_Eps"/>
    <property type="match status" value="1"/>
</dbReference>
<reference evidence="2" key="1">
    <citation type="journal article" date="2013" name="Nat. Commun.">
        <title>Whole-genome sequencing of Oryza brachyantha reveals mechanisms underlying Oryza genome evolution.</title>
        <authorList>
            <person name="Chen J."/>
            <person name="Huang Q."/>
            <person name="Gao D."/>
            <person name="Wang J."/>
            <person name="Lang Y."/>
            <person name="Liu T."/>
            <person name="Li B."/>
            <person name="Bai Z."/>
            <person name="Luis Goicoechea J."/>
            <person name="Liang C."/>
            <person name="Chen C."/>
            <person name="Zhang W."/>
            <person name="Sun S."/>
            <person name="Liao Y."/>
            <person name="Zhang X."/>
            <person name="Yang L."/>
            <person name="Song C."/>
            <person name="Wang M."/>
            <person name="Shi J."/>
            <person name="Liu G."/>
            <person name="Liu J."/>
            <person name="Zhou H."/>
            <person name="Zhou W."/>
            <person name="Yu Q."/>
            <person name="An N."/>
            <person name="Chen Y."/>
            <person name="Cai Q."/>
            <person name="Wang B."/>
            <person name="Liu B."/>
            <person name="Min J."/>
            <person name="Huang Y."/>
            <person name="Wu H."/>
            <person name="Li Z."/>
            <person name="Zhang Y."/>
            <person name="Yin Y."/>
            <person name="Song W."/>
            <person name="Jiang J."/>
            <person name="Jackson S.A."/>
            <person name="Wing R.A."/>
            <person name="Wang J."/>
            <person name="Chen M."/>
        </authorList>
    </citation>
    <scope>NUCLEOTIDE SEQUENCE [LARGE SCALE GENOMIC DNA]</scope>
    <source>
        <strain evidence="2">cv. IRGC 101232</strain>
    </source>
</reference>
<dbReference type="HOGENOM" id="CLU_2088567_0_0_1"/>
<dbReference type="Proteomes" id="UP000006038">
    <property type="component" value="Chromosome 8"/>
</dbReference>
<proteinExistence type="inferred from homology"/>
<evidence type="ECO:0000313" key="2">
    <source>
        <dbReference type="EnsemblPlants" id="OB08G17360.1"/>
    </source>
</evidence>
<dbReference type="InterPro" id="IPR006721">
    <property type="entry name" value="ATP_synth_F1_esu_mt"/>
</dbReference>
<dbReference type="GO" id="GO:0046933">
    <property type="term" value="F:proton-transporting ATP synthase activity, rotational mechanism"/>
    <property type="evidence" value="ECO:0007669"/>
    <property type="project" value="InterPro"/>
</dbReference>
<dbReference type="EnsemblPlants" id="OB08G17360.1">
    <property type="protein sequence ID" value="OB08G17360.1"/>
    <property type="gene ID" value="OB08G17360"/>
</dbReference>
<dbReference type="STRING" id="4533.J3MRK7"/>
<dbReference type="GO" id="GO:0042776">
    <property type="term" value="P:proton motive force-driven mitochondrial ATP synthesis"/>
    <property type="evidence" value="ECO:0007669"/>
    <property type="project" value="TreeGrafter"/>
</dbReference>
<dbReference type="PANTHER" id="PTHR12448:SF0">
    <property type="entry name" value="ATP SYNTHASE SUBUNIT EPSILON, MITOCHONDRIAL"/>
    <property type="match status" value="1"/>
</dbReference>
<protein>
    <submittedName>
        <fullName evidence="2">Uncharacterized protein</fullName>
    </submittedName>
</protein>
<comment type="similarity">
    <text evidence="1">Belongs to the eukaryotic ATPase epsilon family.</text>
</comment>
<dbReference type="GO" id="GO:0045259">
    <property type="term" value="C:proton-transporting ATP synthase complex"/>
    <property type="evidence" value="ECO:0007669"/>
    <property type="project" value="InterPro"/>
</dbReference>
<reference evidence="2" key="2">
    <citation type="submission" date="2013-04" db="UniProtKB">
        <authorList>
            <consortium name="EnsemblPlants"/>
        </authorList>
    </citation>
    <scope>IDENTIFICATION</scope>
</reference>
<name>J3MRK7_ORYBR</name>
<accession>J3MRK7</accession>
<dbReference type="GO" id="GO:0005743">
    <property type="term" value="C:mitochondrial inner membrane"/>
    <property type="evidence" value="ECO:0007669"/>
    <property type="project" value="InterPro"/>
</dbReference>
<sequence length="117" mass="12998">MGVSDHTKSMTTSFCCGMNFPYQTTDTRMLSLSTALPWYKSRCRLGPASAGATVARSENSLPCSEWPAQPSVASSFRPRCLREPYKSEAASREKVHFAISKWADGKQEKPTVRTDDE</sequence>